<protein>
    <submittedName>
        <fullName evidence="1">Uncharacterized protein</fullName>
    </submittedName>
</protein>
<dbReference type="AlphaFoldDB" id="A0A0A8YZ95"/>
<reference evidence="1" key="1">
    <citation type="submission" date="2014-09" db="EMBL/GenBank/DDBJ databases">
        <authorList>
            <person name="Magalhaes I.L.F."/>
            <person name="Oliveira U."/>
            <person name="Santos F.R."/>
            <person name="Vidigal T.H.D.A."/>
            <person name="Brescovit A.D."/>
            <person name="Santos A.J."/>
        </authorList>
    </citation>
    <scope>NUCLEOTIDE SEQUENCE</scope>
    <source>
        <tissue evidence="1">Shoot tissue taken approximately 20 cm above the soil surface</tissue>
    </source>
</reference>
<evidence type="ECO:0000313" key="1">
    <source>
        <dbReference type="EMBL" id="JAD32464.1"/>
    </source>
</evidence>
<accession>A0A0A8YZ95</accession>
<dbReference type="EMBL" id="GBRH01265431">
    <property type="protein sequence ID" value="JAD32464.1"/>
    <property type="molecule type" value="Transcribed_RNA"/>
</dbReference>
<organism evidence="1">
    <name type="scientific">Arundo donax</name>
    <name type="common">Giant reed</name>
    <name type="synonym">Donax arundinaceus</name>
    <dbReference type="NCBI Taxonomy" id="35708"/>
    <lineage>
        <taxon>Eukaryota</taxon>
        <taxon>Viridiplantae</taxon>
        <taxon>Streptophyta</taxon>
        <taxon>Embryophyta</taxon>
        <taxon>Tracheophyta</taxon>
        <taxon>Spermatophyta</taxon>
        <taxon>Magnoliopsida</taxon>
        <taxon>Liliopsida</taxon>
        <taxon>Poales</taxon>
        <taxon>Poaceae</taxon>
        <taxon>PACMAD clade</taxon>
        <taxon>Arundinoideae</taxon>
        <taxon>Arundineae</taxon>
        <taxon>Arundo</taxon>
    </lineage>
</organism>
<name>A0A0A8YZ95_ARUDO</name>
<proteinExistence type="predicted"/>
<reference evidence="1" key="2">
    <citation type="journal article" date="2015" name="Data Brief">
        <title>Shoot transcriptome of the giant reed, Arundo donax.</title>
        <authorList>
            <person name="Barrero R.A."/>
            <person name="Guerrero F.D."/>
            <person name="Moolhuijzen P."/>
            <person name="Goolsby J.A."/>
            <person name="Tidwell J."/>
            <person name="Bellgard S.E."/>
            <person name="Bellgard M.I."/>
        </authorList>
    </citation>
    <scope>NUCLEOTIDE SEQUENCE</scope>
    <source>
        <tissue evidence="1">Shoot tissue taken approximately 20 cm above the soil surface</tissue>
    </source>
</reference>
<sequence length="20" mass="2513">MHIFWRMTKGQQLAVFYSRI</sequence>